<evidence type="ECO:0000256" key="10">
    <source>
        <dbReference type="ARBA" id="ARBA00023239"/>
    </source>
</evidence>
<comment type="caution">
    <text evidence="18">The sequence shown here is derived from an EMBL/GenBank/DDBJ whole genome shotgun (WGS) entry which is preliminary data.</text>
</comment>
<accession>A0A327RBS0</accession>
<dbReference type="FunFam" id="3.30.390.10:FF:000001">
    <property type="entry name" value="Enolase"/>
    <property type="match status" value="1"/>
</dbReference>
<dbReference type="PROSITE" id="PS00164">
    <property type="entry name" value="ENOLASE"/>
    <property type="match status" value="1"/>
</dbReference>
<keyword evidence="5 12" id="KW-0963">Cytoplasm</keyword>
<evidence type="ECO:0000256" key="12">
    <source>
        <dbReference type="HAMAP-Rule" id="MF_00318"/>
    </source>
</evidence>
<dbReference type="Proteomes" id="UP000248703">
    <property type="component" value="Unassembled WGS sequence"/>
</dbReference>
<feature type="binding site" evidence="12">
    <location>
        <position position="162"/>
    </location>
    <ligand>
        <name>(2R)-2-phosphoglycerate</name>
        <dbReference type="ChEBI" id="CHEBI:58289"/>
    </ligand>
</feature>
<dbReference type="Gene3D" id="3.30.390.10">
    <property type="entry name" value="Enolase-like, N-terminal domain"/>
    <property type="match status" value="1"/>
</dbReference>
<comment type="cofactor">
    <cofactor evidence="12">
        <name>Mg(2+)</name>
        <dbReference type="ChEBI" id="CHEBI:18420"/>
    </cofactor>
    <text evidence="12">Binds a second Mg(2+) ion via substrate during catalysis.</text>
</comment>
<dbReference type="Pfam" id="PF03952">
    <property type="entry name" value="Enolase_N"/>
    <property type="match status" value="1"/>
</dbReference>
<feature type="binding site" evidence="14">
    <location>
        <position position="288"/>
    </location>
    <ligand>
        <name>substrate</name>
    </ligand>
</feature>
<proteinExistence type="inferred from homology"/>
<dbReference type="GO" id="GO:0000015">
    <property type="term" value="C:phosphopyruvate hydratase complex"/>
    <property type="evidence" value="ECO:0007669"/>
    <property type="project" value="InterPro"/>
</dbReference>
<dbReference type="SMART" id="SM01193">
    <property type="entry name" value="Enolase_N"/>
    <property type="match status" value="1"/>
</dbReference>
<evidence type="ECO:0000256" key="1">
    <source>
        <dbReference type="ARBA" id="ARBA00005031"/>
    </source>
</evidence>
<dbReference type="GO" id="GO:0000287">
    <property type="term" value="F:magnesium ion binding"/>
    <property type="evidence" value="ECO:0007669"/>
    <property type="project" value="UniProtKB-UniRule"/>
</dbReference>
<sequence length="430" mass="46360">MSIIINVHARQIFDSRGNPTVEVDVETENGYVGRAAVPSGASTGEHEAVELRDGGDTYMGKGVMKAVENVNSILAEELLGVNVFEQNYIDTLMCNIDGTPNKSKLGANAILGVSLAVAKAAAAELGMPLYRYVGGVSANTLPVPMMNIINGGSHSDAPIAFQEFMVMPVKANNFTHALQMGTEIFHNLKKVLHDRGLSTAVGDEGGFAPTLDGTEDALDTIAKAVKNAGYTLGDDVMIALDCAAAEFYVNGKYDYSKFEGDSGKIRTSKEQADYLAELSRNYPIISIEDGMDENDWEGWKYLTEQIGDKVQLVGDDLFVTNVERLSKGIASDTANSILIKVNQIGTLTETIAAVNMAHNAGYTSVMSHRSGETEDNTIADLAVALNCGQIKTGSASRSDRMAKYNQLLRIEEELGEVAYYPKEKAFKVKK</sequence>
<dbReference type="RefSeq" id="WP_111659912.1">
    <property type="nucleotide sequence ID" value="NZ_QLLO01000005.1"/>
</dbReference>
<dbReference type="EMBL" id="QLLO01000005">
    <property type="protein sequence ID" value="RAJ14416.1"/>
    <property type="molecule type" value="Genomic_DNA"/>
</dbReference>
<keyword evidence="10 12" id="KW-0456">Lyase</keyword>
<reference evidence="18 19" key="1">
    <citation type="submission" date="2018-06" db="EMBL/GenBank/DDBJ databases">
        <title>Genomic Encyclopedia of Archaeal and Bacterial Type Strains, Phase II (KMG-II): from individual species to whole genera.</title>
        <authorList>
            <person name="Goeker M."/>
        </authorList>
    </citation>
    <scope>NUCLEOTIDE SEQUENCE [LARGE SCALE GENOMIC DNA]</scope>
    <source>
        <strain evidence="18 19">DSM 24464</strain>
    </source>
</reference>
<evidence type="ECO:0000256" key="8">
    <source>
        <dbReference type="ARBA" id="ARBA00022842"/>
    </source>
</evidence>
<dbReference type="OrthoDB" id="9804716at2"/>
<feature type="binding site" evidence="12">
    <location>
        <position position="369"/>
    </location>
    <ligand>
        <name>(2R)-2-phosphoglycerate</name>
        <dbReference type="ChEBI" id="CHEBI:58289"/>
    </ligand>
</feature>
<feature type="active site" description="Proton acceptor" evidence="12 13">
    <location>
        <position position="340"/>
    </location>
</feature>
<dbReference type="PIRSF" id="PIRSF001400">
    <property type="entry name" value="Enolase"/>
    <property type="match status" value="1"/>
</dbReference>
<evidence type="ECO:0000256" key="11">
    <source>
        <dbReference type="ARBA" id="ARBA00045763"/>
    </source>
</evidence>
<evidence type="ECO:0000259" key="17">
    <source>
        <dbReference type="SMART" id="SM01193"/>
    </source>
</evidence>
<gene>
    <name evidence="12" type="primary">eno</name>
    <name evidence="18" type="ORF">LY08_01591</name>
</gene>
<dbReference type="GO" id="GO:0006096">
    <property type="term" value="P:glycolytic process"/>
    <property type="evidence" value="ECO:0007669"/>
    <property type="project" value="UniProtKB-UniRule"/>
</dbReference>
<name>A0A327RBS0_9FLAO</name>
<dbReference type="InterPro" id="IPR029017">
    <property type="entry name" value="Enolase-like_N"/>
</dbReference>
<comment type="cofactor">
    <cofactor evidence="15">
        <name>Mg(2+)</name>
        <dbReference type="ChEBI" id="CHEBI:18420"/>
    </cofactor>
    <text evidence="15">Mg(2+) is required for catalysis and for stabilizing the dimer.</text>
</comment>
<keyword evidence="19" id="KW-1185">Reference proteome</keyword>
<keyword evidence="9 12" id="KW-0324">Glycolysis</keyword>
<feature type="binding site" evidence="12 15">
    <location>
        <position position="315"/>
    </location>
    <ligand>
        <name>Mg(2+)</name>
        <dbReference type="ChEBI" id="CHEBI:18420"/>
    </ligand>
</feature>
<feature type="binding site" evidence="14">
    <location>
        <begin position="367"/>
        <end position="370"/>
    </location>
    <ligand>
        <name>substrate</name>
    </ligand>
</feature>
<keyword evidence="6 12" id="KW-0964">Secreted</keyword>
<dbReference type="GO" id="GO:0005576">
    <property type="term" value="C:extracellular region"/>
    <property type="evidence" value="ECO:0007669"/>
    <property type="project" value="UniProtKB-SubCell"/>
</dbReference>
<protein>
    <recommendedName>
        <fullName evidence="4 12">Enolase</fullName>
        <ecNumber evidence="3 12">4.2.1.11</ecNumber>
    </recommendedName>
    <alternativeName>
        <fullName evidence="12">2-phospho-D-glycerate hydro-lyase</fullName>
    </alternativeName>
    <alternativeName>
        <fullName evidence="12">2-phosphoglycerate dehydratase</fullName>
    </alternativeName>
</protein>
<dbReference type="Pfam" id="PF00113">
    <property type="entry name" value="Enolase_C"/>
    <property type="match status" value="1"/>
</dbReference>
<feature type="binding site" evidence="12 15">
    <location>
        <position position="288"/>
    </location>
    <ligand>
        <name>Mg(2+)</name>
        <dbReference type="ChEBI" id="CHEBI:18420"/>
    </ligand>
</feature>
<evidence type="ECO:0000313" key="19">
    <source>
        <dbReference type="Proteomes" id="UP000248703"/>
    </source>
</evidence>
<dbReference type="NCBIfam" id="TIGR01060">
    <property type="entry name" value="eno"/>
    <property type="match status" value="1"/>
</dbReference>
<dbReference type="PANTHER" id="PTHR11902:SF1">
    <property type="entry name" value="ENOLASE"/>
    <property type="match status" value="1"/>
</dbReference>
<dbReference type="InterPro" id="IPR020811">
    <property type="entry name" value="Enolase_N"/>
</dbReference>
<dbReference type="SFLD" id="SFLDG00178">
    <property type="entry name" value="enolase"/>
    <property type="match status" value="1"/>
</dbReference>
<evidence type="ECO:0000256" key="4">
    <source>
        <dbReference type="ARBA" id="ARBA00017068"/>
    </source>
</evidence>
<dbReference type="HAMAP" id="MF_00318">
    <property type="entry name" value="Enolase"/>
    <property type="match status" value="1"/>
</dbReference>
<dbReference type="SUPFAM" id="SSF51604">
    <property type="entry name" value="Enolase C-terminal domain-like"/>
    <property type="match status" value="1"/>
</dbReference>
<feature type="binding site" evidence="14">
    <location>
        <position position="391"/>
    </location>
    <ligand>
        <name>substrate</name>
    </ligand>
</feature>
<evidence type="ECO:0000256" key="6">
    <source>
        <dbReference type="ARBA" id="ARBA00022525"/>
    </source>
</evidence>
<evidence type="ECO:0000259" key="16">
    <source>
        <dbReference type="SMART" id="SM01192"/>
    </source>
</evidence>
<dbReference type="SFLD" id="SFLDF00002">
    <property type="entry name" value="enolase"/>
    <property type="match status" value="1"/>
</dbReference>
<dbReference type="PRINTS" id="PR00148">
    <property type="entry name" value="ENOLASE"/>
</dbReference>
<dbReference type="UniPathway" id="UPA00109">
    <property type="reaction ID" value="UER00187"/>
</dbReference>
<comment type="pathway">
    <text evidence="1 12">Carbohydrate degradation; glycolysis; pyruvate from D-glyceraldehyde 3-phosphate: step 4/5.</text>
</comment>
<feature type="binding site" evidence="12">
    <location>
        <position position="370"/>
    </location>
    <ligand>
        <name>(2R)-2-phosphoglycerate</name>
        <dbReference type="ChEBI" id="CHEBI:58289"/>
    </ligand>
</feature>
<feature type="binding site" evidence="14">
    <location>
        <position position="163"/>
    </location>
    <ligand>
        <name>substrate</name>
    </ligand>
</feature>
<evidence type="ECO:0000256" key="3">
    <source>
        <dbReference type="ARBA" id="ARBA00012058"/>
    </source>
</evidence>
<dbReference type="InterPro" id="IPR000941">
    <property type="entry name" value="Enolase"/>
</dbReference>
<feature type="binding site" evidence="12">
    <location>
        <position position="340"/>
    </location>
    <ligand>
        <name>(2R)-2-phosphoglycerate</name>
        <dbReference type="ChEBI" id="CHEBI:58289"/>
    </ligand>
</feature>
<dbReference type="SMART" id="SM01192">
    <property type="entry name" value="Enolase_C"/>
    <property type="match status" value="1"/>
</dbReference>
<dbReference type="GO" id="GO:0009986">
    <property type="term" value="C:cell surface"/>
    <property type="evidence" value="ECO:0007669"/>
    <property type="project" value="UniProtKB-SubCell"/>
</dbReference>
<evidence type="ECO:0000256" key="2">
    <source>
        <dbReference type="ARBA" id="ARBA00009604"/>
    </source>
</evidence>
<organism evidence="18 19">
    <name type="scientific">Olleya aquimaris</name>
    <dbReference type="NCBI Taxonomy" id="639310"/>
    <lineage>
        <taxon>Bacteria</taxon>
        <taxon>Pseudomonadati</taxon>
        <taxon>Bacteroidota</taxon>
        <taxon>Flavobacteriia</taxon>
        <taxon>Flavobacteriales</taxon>
        <taxon>Flavobacteriaceae</taxon>
    </lineage>
</organism>
<comment type="function">
    <text evidence="11 12">Catalyzes the reversible conversion of 2-phosphoglycerate (2-PG) into phosphoenolpyruvate (PEP). It is essential for the degradation of carbohydrates via glycolysis.</text>
</comment>
<dbReference type="SUPFAM" id="SSF54826">
    <property type="entry name" value="Enolase N-terminal domain-like"/>
    <property type="match status" value="1"/>
</dbReference>
<evidence type="ECO:0000256" key="5">
    <source>
        <dbReference type="ARBA" id="ARBA00022490"/>
    </source>
</evidence>
<feature type="domain" description="Enolase N-terminal" evidence="17">
    <location>
        <begin position="4"/>
        <end position="133"/>
    </location>
</feature>
<comment type="similarity">
    <text evidence="2 12">Belongs to the enolase family.</text>
</comment>
<comment type="subcellular location">
    <subcellularLocation>
        <location evidence="12">Cytoplasm</location>
    </subcellularLocation>
    <subcellularLocation>
        <location evidence="12">Secreted</location>
    </subcellularLocation>
    <subcellularLocation>
        <location evidence="12">Cell surface</location>
    </subcellularLocation>
    <text evidence="12">Fractions of enolase are present in both the cytoplasm and on the cell surface.</text>
</comment>
<feature type="binding site" evidence="14">
    <location>
        <position position="315"/>
    </location>
    <ligand>
        <name>substrate</name>
    </ligand>
</feature>
<dbReference type="CDD" id="cd03313">
    <property type="entry name" value="enolase"/>
    <property type="match status" value="1"/>
</dbReference>
<comment type="catalytic activity">
    <reaction evidence="12">
        <text>(2R)-2-phosphoglycerate = phosphoenolpyruvate + H2O</text>
        <dbReference type="Rhea" id="RHEA:10164"/>
        <dbReference type="ChEBI" id="CHEBI:15377"/>
        <dbReference type="ChEBI" id="CHEBI:58289"/>
        <dbReference type="ChEBI" id="CHEBI:58702"/>
        <dbReference type="EC" id="4.2.1.11"/>
    </reaction>
</comment>
<dbReference type="FunFam" id="3.20.20.120:FF:000001">
    <property type="entry name" value="Enolase"/>
    <property type="match status" value="1"/>
</dbReference>
<dbReference type="AlphaFoldDB" id="A0A327RBS0"/>
<evidence type="ECO:0000256" key="9">
    <source>
        <dbReference type="ARBA" id="ARBA00023152"/>
    </source>
</evidence>
<evidence type="ECO:0000313" key="18">
    <source>
        <dbReference type="EMBL" id="RAJ14416.1"/>
    </source>
</evidence>
<dbReference type="GO" id="GO:0004634">
    <property type="term" value="F:phosphopyruvate hydratase activity"/>
    <property type="evidence" value="ECO:0007669"/>
    <property type="project" value="UniProtKB-UniRule"/>
</dbReference>
<feature type="binding site" evidence="14">
    <location>
        <position position="154"/>
    </location>
    <ligand>
        <name>substrate</name>
    </ligand>
</feature>
<evidence type="ECO:0000256" key="14">
    <source>
        <dbReference type="PIRSR" id="PIRSR001400-2"/>
    </source>
</evidence>
<keyword evidence="7 12" id="KW-0479">Metal-binding</keyword>
<feature type="binding site" evidence="12 15">
    <location>
        <position position="241"/>
    </location>
    <ligand>
        <name>Mg(2+)</name>
        <dbReference type="ChEBI" id="CHEBI:18420"/>
    </ligand>
</feature>
<feature type="binding site" evidence="12">
    <location>
        <position position="391"/>
    </location>
    <ligand>
        <name>(2R)-2-phosphoglycerate</name>
        <dbReference type="ChEBI" id="CHEBI:58289"/>
    </ligand>
</feature>
<dbReference type="PANTHER" id="PTHR11902">
    <property type="entry name" value="ENOLASE"/>
    <property type="match status" value="1"/>
</dbReference>
<dbReference type="InterPro" id="IPR020810">
    <property type="entry name" value="Enolase_C"/>
</dbReference>
<dbReference type="EC" id="4.2.1.11" evidence="3 12"/>
<dbReference type="InterPro" id="IPR036849">
    <property type="entry name" value="Enolase-like_C_sf"/>
</dbReference>
<dbReference type="SFLD" id="SFLDS00001">
    <property type="entry name" value="Enolase"/>
    <property type="match status" value="1"/>
</dbReference>
<feature type="domain" description="Enolase C-terminal TIM barrel" evidence="16">
    <location>
        <begin position="138"/>
        <end position="428"/>
    </location>
</feature>
<feature type="active site" description="Proton donor" evidence="12 13">
    <location>
        <position position="204"/>
    </location>
</feature>
<keyword evidence="8 12" id="KW-0460">Magnesium</keyword>
<dbReference type="Gene3D" id="3.20.20.120">
    <property type="entry name" value="Enolase-like C-terminal domain"/>
    <property type="match status" value="1"/>
</dbReference>
<evidence type="ECO:0000256" key="15">
    <source>
        <dbReference type="PIRSR" id="PIRSR001400-3"/>
    </source>
</evidence>
<dbReference type="InterPro" id="IPR020809">
    <property type="entry name" value="Enolase_CS"/>
</dbReference>
<evidence type="ECO:0000256" key="7">
    <source>
        <dbReference type="ARBA" id="ARBA00022723"/>
    </source>
</evidence>
<evidence type="ECO:0000256" key="13">
    <source>
        <dbReference type="PIRSR" id="PIRSR001400-1"/>
    </source>
</evidence>